<dbReference type="AlphaFoldDB" id="A0A2G6E9J2"/>
<feature type="signal peptide" evidence="1">
    <location>
        <begin position="1"/>
        <end position="20"/>
    </location>
</feature>
<evidence type="ECO:0000256" key="1">
    <source>
        <dbReference type="SAM" id="SignalP"/>
    </source>
</evidence>
<sequence>MRTIFSIRSCYAFVALSSYSLRTVCFFAAAKDMKEAEHCGLPEAAPVNAGCFVRIGNAPGTVCPLHDDRIRCKPFRARSPVALSAAFC</sequence>
<evidence type="ECO:0000313" key="2">
    <source>
        <dbReference type="EMBL" id="PID58637.1"/>
    </source>
</evidence>
<evidence type="ECO:0000313" key="3">
    <source>
        <dbReference type="Proteomes" id="UP000229740"/>
    </source>
</evidence>
<keyword evidence="1" id="KW-0732">Signal</keyword>
<comment type="caution">
    <text evidence="2">The sequence shown here is derived from an EMBL/GenBank/DDBJ whole genome shotgun (WGS) entry which is preliminary data.</text>
</comment>
<organism evidence="2 3">
    <name type="scientific">candidate division KSB3 bacterium</name>
    <dbReference type="NCBI Taxonomy" id="2044937"/>
    <lineage>
        <taxon>Bacteria</taxon>
        <taxon>candidate division KSB3</taxon>
    </lineage>
</organism>
<gene>
    <name evidence="2" type="ORF">CSB45_03580</name>
</gene>
<evidence type="ECO:0008006" key="4">
    <source>
        <dbReference type="Google" id="ProtNLM"/>
    </source>
</evidence>
<feature type="chain" id="PRO_5013633695" description="Secreted protein" evidence="1">
    <location>
        <begin position="21"/>
        <end position="88"/>
    </location>
</feature>
<protein>
    <recommendedName>
        <fullName evidence="4">Secreted protein</fullName>
    </recommendedName>
</protein>
<name>A0A2G6E9J2_9BACT</name>
<proteinExistence type="predicted"/>
<accession>A0A2G6E9J2</accession>
<dbReference type="Proteomes" id="UP000229740">
    <property type="component" value="Unassembled WGS sequence"/>
</dbReference>
<dbReference type="EMBL" id="PDPS01000022">
    <property type="protein sequence ID" value="PID58637.1"/>
    <property type="molecule type" value="Genomic_DNA"/>
</dbReference>
<reference evidence="2 3" key="1">
    <citation type="submission" date="2017-10" db="EMBL/GenBank/DDBJ databases">
        <title>Novel microbial diversity and functional potential in the marine mammal oral microbiome.</title>
        <authorList>
            <person name="Dudek N.K."/>
            <person name="Sun C.L."/>
            <person name="Burstein D."/>
            <person name="Kantor R.S."/>
            <person name="Aliaga Goltsman D.S."/>
            <person name="Bik E.M."/>
            <person name="Thomas B.C."/>
            <person name="Banfield J.F."/>
            <person name="Relman D.A."/>
        </authorList>
    </citation>
    <scope>NUCLEOTIDE SEQUENCE [LARGE SCALE GENOMIC DNA]</scope>
    <source>
        <strain evidence="2">DOLZORAL124_49_17</strain>
    </source>
</reference>